<dbReference type="Pfam" id="PF04828">
    <property type="entry name" value="GFA"/>
    <property type="match status" value="1"/>
</dbReference>
<keyword evidence="4" id="KW-0456">Lyase</keyword>
<dbReference type="OrthoDB" id="7186766at2"/>
<comment type="similarity">
    <text evidence="1">Belongs to the Gfa family.</text>
</comment>
<gene>
    <name evidence="6" type="ORF">DJ018_07620</name>
</gene>
<accession>A0A328ATA0</accession>
<keyword evidence="7" id="KW-1185">Reference proteome</keyword>
<evidence type="ECO:0000259" key="5">
    <source>
        <dbReference type="PROSITE" id="PS51891"/>
    </source>
</evidence>
<dbReference type="PROSITE" id="PS51891">
    <property type="entry name" value="CENP_V_GFA"/>
    <property type="match status" value="1"/>
</dbReference>
<proteinExistence type="inferred from homology"/>
<dbReference type="GO" id="GO:0016846">
    <property type="term" value="F:carbon-sulfur lyase activity"/>
    <property type="evidence" value="ECO:0007669"/>
    <property type="project" value="InterPro"/>
</dbReference>
<organism evidence="6 7">
    <name type="scientific">Phenylobacterium deserti</name>
    <dbReference type="NCBI Taxonomy" id="1914756"/>
    <lineage>
        <taxon>Bacteria</taxon>
        <taxon>Pseudomonadati</taxon>
        <taxon>Pseudomonadota</taxon>
        <taxon>Alphaproteobacteria</taxon>
        <taxon>Caulobacterales</taxon>
        <taxon>Caulobacteraceae</taxon>
        <taxon>Phenylobacterium</taxon>
    </lineage>
</organism>
<dbReference type="PANTHER" id="PTHR33337">
    <property type="entry name" value="GFA DOMAIN-CONTAINING PROTEIN"/>
    <property type="match status" value="1"/>
</dbReference>
<keyword evidence="3" id="KW-0862">Zinc</keyword>
<feature type="domain" description="CENP-V/GFA" evidence="5">
    <location>
        <begin position="9"/>
        <end position="111"/>
    </location>
</feature>
<sequence>MSDTANRIFAGGCLCGQLRYEAKGEPAWTGHCYCRDCRKASGSGFIPFMGFQASALTVTGETRQSRTSAFRGGESVRNHCAACGSLVFGGEGQDDWRTVYAGSLDDALLFEPQIAIFVRDRAPWAVAPEGLTQFETMPD</sequence>
<protein>
    <submittedName>
        <fullName evidence="6">Aldehyde-activating protein</fullName>
    </submittedName>
</protein>
<evidence type="ECO:0000313" key="7">
    <source>
        <dbReference type="Proteomes" id="UP000249725"/>
    </source>
</evidence>
<evidence type="ECO:0000256" key="3">
    <source>
        <dbReference type="ARBA" id="ARBA00022833"/>
    </source>
</evidence>
<dbReference type="InterPro" id="IPR011057">
    <property type="entry name" value="Mss4-like_sf"/>
</dbReference>
<dbReference type="RefSeq" id="WP_111514230.1">
    <property type="nucleotide sequence ID" value="NZ_QFYR01000001.1"/>
</dbReference>
<evidence type="ECO:0000313" key="6">
    <source>
        <dbReference type="EMBL" id="RAK57779.1"/>
    </source>
</evidence>
<name>A0A328ATA0_9CAUL</name>
<dbReference type="AlphaFoldDB" id="A0A328ATA0"/>
<evidence type="ECO:0000256" key="1">
    <source>
        <dbReference type="ARBA" id="ARBA00005495"/>
    </source>
</evidence>
<comment type="caution">
    <text evidence="6">The sequence shown here is derived from an EMBL/GenBank/DDBJ whole genome shotgun (WGS) entry which is preliminary data.</text>
</comment>
<dbReference type="InterPro" id="IPR006913">
    <property type="entry name" value="CENP-V/GFA"/>
</dbReference>
<dbReference type="SUPFAM" id="SSF51316">
    <property type="entry name" value="Mss4-like"/>
    <property type="match status" value="1"/>
</dbReference>
<dbReference type="PANTHER" id="PTHR33337:SF40">
    <property type="entry name" value="CENP-V_GFA DOMAIN-CONTAINING PROTEIN-RELATED"/>
    <property type="match status" value="1"/>
</dbReference>
<evidence type="ECO:0000256" key="2">
    <source>
        <dbReference type="ARBA" id="ARBA00022723"/>
    </source>
</evidence>
<dbReference type="EMBL" id="QFYR01000001">
    <property type="protein sequence ID" value="RAK57779.1"/>
    <property type="molecule type" value="Genomic_DNA"/>
</dbReference>
<dbReference type="Proteomes" id="UP000249725">
    <property type="component" value="Unassembled WGS sequence"/>
</dbReference>
<dbReference type="Gene3D" id="3.90.1590.10">
    <property type="entry name" value="glutathione-dependent formaldehyde- activating enzyme (gfa)"/>
    <property type="match status" value="1"/>
</dbReference>
<keyword evidence="2" id="KW-0479">Metal-binding</keyword>
<evidence type="ECO:0000256" key="4">
    <source>
        <dbReference type="ARBA" id="ARBA00023239"/>
    </source>
</evidence>
<dbReference type="GO" id="GO:0046872">
    <property type="term" value="F:metal ion binding"/>
    <property type="evidence" value="ECO:0007669"/>
    <property type="project" value="UniProtKB-KW"/>
</dbReference>
<reference evidence="7" key="1">
    <citation type="submission" date="2018-05" db="EMBL/GenBank/DDBJ databases">
        <authorList>
            <person name="Li X."/>
        </authorList>
    </citation>
    <scope>NUCLEOTIDE SEQUENCE [LARGE SCALE GENOMIC DNA]</scope>
    <source>
        <strain evidence="7">YIM 73061</strain>
    </source>
</reference>